<dbReference type="AlphaFoldDB" id="A0A0A9FRL5"/>
<reference evidence="1" key="1">
    <citation type="submission" date="2014-09" db="EMBL/GenBank/DDBJ databases">
        <authorList>
            <person name="Magalhaes I.L.F."/>
            <person name="Oliveira U."/>
            <person name="Santos F.R."/>
            <person name="Vidigal T.H.D.A."/>
            <person name="Brescovit A.D."/>
            <person name="Santos A.J."/>
        </authorList>
    </citation>
    <scope>NUCLEOTIDE SEQUENCE</scope>
    <source>
        <tissue evidence="1">Shoot tissue taken approximately 20 cm above the soil surface</tissue>
    </source>
</reference>
<proteinExistence type="predicted"/>
<sequence length="18" mass="2006">MISSEMWIIVGLRDLGEG</sequence>
<name>A0A0A9FRL5_ARUDO</name>
<reference evidence="1" key="2">
    <citation type="journal article" date="2015" name="Data Brief">
        <title>Shoot transcriptome of the giant reed, Arundo donax.</title>
        <authorList>
            <person name="Barrero R.A."/>
            <person name="Guerrero F.D."/>
            <person name="Moolhuijzen P."/>
            <person name="Goolsby J.A."/>
            <person name="Tidwell J."/>
            <person name="Bellgard S.E."/>
            <person name="Bellgard M.I."/>
        </authorList>
    </citation>
    <scope>NUCLEOTIDE SEQUENCE</scope>
    <source>
        <tissue evidence="1">Shoot tissue taken approximately 20 cm above the soil surface</tissue>
    </source>
</reference>
<accession>A0A0A9FRL5</accession>
<protein>
    <submittedName>
        <fullName evidence="1">Uncharacterized protein</fullName>
    </submittedName>
</protein>
<organism evidence="1">
    <name type="scientific">Arundo donax</name>
    <name type="common">Giant reed</name>
    <name type="synonym">Donax arundinaceus</name>
    <dbReference type="NCBI Taxonomy" id="35708"/>
    <lineage>
        <taxon>Eukaryota</taxon>
        <taxon>Viridiplantae</taxon>
        <taxon>Streptophyta</taxon>
        <taxon>Embryophyta</taxon>
        <taxon>Tracheophyta</taxon>
        <taxon>Spermatophyta</taxon>
        <taxon>Magnoliopsida</taxon>
        <taxon>Liliopsida</taxon>
        <taxon>Poales</taxon>
        <taxon>Poaceae</taxon>
        <taxon>PACMAD clade</taxon>
        <taxon>Arundinoideae</taxon>
        <taxon>Arundineae</taxon>
        <taxon>Arundo</taxon>
    </lineage>
</organism>
<dbReference type="EMBL" id="GBRH01182421">
    <property type="protein sequence ID" value="JAE15475.1"/>
    <property type="molecule type" value="Transcribed_RNA"/>
</dbReference>
<evidence type="ECO:0000313" key="1">
    <source>
        <dbReference type="EMBL" id="JAE15475.1"/>
    </source>
</evidence>